<protein>
    <submittedName>
        <fullName evidence="2">Carboxymuconolactone decarboxylase</fullName>
    </submittedName>
</protein>
<organism evidence="2 3">
    <name type="scientific">Rhodococcus opacus</name>
    <name type="common">Nocardia opaca</name>
    <dbReference type="NCBI Taxonomy" id="37919"/>
    <lineage>
        <taxon>Bacteria</taxon>
        <taxon>Bacillati</taxon>
        <taxon>Actinomycetota</taxon>
        <taxon>Actinomycetes</taxon>
        <taxon>Mycobacteriales</taxon>
        <taxon>Nocardiaceae</taxon>
        <taxon>Rhodococcus</taxon>
    </lineage>
</organism>
<feature type="domain" description="Carboxymuconolactone decarboxylase-like" evidence="1">
    <location>
        <begin position="18"/>
        <end position="103"/>
    </location>
</feature>
<evidence type="ECO:0000259" key="1">
    <source>
        <dbReference type="Pfam" id="PF02627"/>
    </source>
</evidence>
<dbReference type="InterPro" id="IPR003779">
    <property type="entry name" value="CMD-like"/>
</dbReference>
<sequence length="158" mass="17590">MSSTAPETEYVHIDKQSPAVYQAQIAVAKAVRHATTEAGMDRRFVELINVRVSQINRCAYCLDVHVAAALAAGETQQRLAILPAWRETTLFSDREVAALTLAESITTLPDAQTQETDYAFARRFLSEQEISTVSWIAVTMNAFNRISIASRHPVRPKQ</sequence>
<dbReference type="Pfam" id="PF02627">
    <property type="entry name" value="CMD"/>
    <property type="match status" value="1"/>
</dbReference>
<proteinExistence type="predicted"/>
<name>A0A076EM15_RHOOP</name>
<dbReference type="Gene3D" id="1.20.1290.10">
    <property type="entry name" value="AhpD-like"/>
    <property type="match status" value="1"/>
</dbReference>
<reference evidence="2 3" key="1">
    <citation type="submission" date="2014-07" db="EMBL/GenBank/DDBJ databases">
        <title>Genome Sequence of Rhodococcus opacus Strain R7, a Biodegrader of Mono- and Polycyclic Aromatic Hydrocarbons.</title>
        <authorList>
            <person name="Di Gennaro P."/>
            <person name="Zampolli J."/>
            <person name="Presti I."/>
            <person name="Cappelletti M."/>
            <person name="D'Ursi P."/>
            <person name="Orro A."/>
            <person name="Mezzelani A."/>
            <person name="Milanesi L."/>
        </authorList>
    </citation>
    <scope>NUCLEOTIDE SEQUENCE [LARGE SCALE GENOMIC DNA]</scope>
    <source>
        <strain evidence="2 3">R7</strain>
    </source>
</reference>
<dbReference type="InterPro" id="IPR029032">
    <property type="entry name" value="AhpD-like"/>
</dbReference>
<dbReference type="GO" id="GO:0051920">
    <property type="term" value="F:peroxiredoxin activity"/>
    <property type="evidence" value="ECO:0007669"/>
    <property type="project" value="InterPro"/>
</dbReference>
<dbReference type="AlphaFoldDB" id="A0A076EM15"/>
<dbReference type="NCBIfam" id="TIGR00778">
    <property type="entry name" value="ahpD_dom"/>
    <property type="match status" value="1"/>
</dbReference>
<dbReference type="PANTHER" id="PTHR35446:SF2">
    <property type="entry name" value="CARBOXYMUCONOLACTONE DECARBOXYLASE-LIKE DOMAIN-CONTAINING PROTEIN"/>
    <property type="match status" value="1"/>
</dbReference>
<gene>
    <name evidence="2" type="ORF">EP51_22060</name>
</gene>
<dbReference type="InterPro" id="IPR004675">
    <property type="entry name" value="AhpD_core"/>
</dbReference>
<evidence type="ECO:0000313" key="3">
    <source>
        <dbReference type="Proteomes" id="UP000028488"/>
    </source>
</evidence>
<evidence type="ECO:0000313" key="2">
    <source>
        <dbReference type="EMBL" id="AII07190.1"/>
    </source>
</evidence>
<dbReference type="SUPFAM" id="SSF69118">
    <property type="entry name" value="AhpD-like"/>
    <property type="match status" value="1"/>
</dbReference>
<dbReference type="RefSeq" id="WP_037236167.1">
    <property type="nucleotide sequence ID" value="NZ_CP008947.1"/>
</dbReference>
<dbReference type="PANTHER" id="PTHR35446">
    <property type="entry name" value="SI:CH211-175M2.5"/>
    <property type="match status" value="1"/>
</dbReference>
<accession>A0A076EM15</accession>
<dbReference type="EMBL" id="CP008947">
    <property type="protein sequence ID" value="AII07190.1"/>
    <property type="molecule type" value="Genomic_DNA"/>
</dbReference>
<dbReference type="eggNOG" id="COG2128">
    <property type="taxonomic scope" value="Bacteria"/>
</dbReference>
<dbReference type="Proteomes" id="UP000028488">
    <property type="component" value="Chromosome"/>
</dbReference>